<keyword evidence="1" id="KW-0812">Transmembrane</keyword>
<sequence>MYENNASVHLYICKCYTFYLSIALGLL</sequence>
<reference evidence="2" key="1">
    <citation type="submission" date="2014-11" db="EMBL/GenBank/DDBJ databases">
        <authorList>
            <person name="Amaro Gonzalez C."/>
        </authorList>
    </citation>
    <scope>NUCLEOTIDE SEQUENCE</scope>
</reference>
<dbReference type="AlphaFoldDB" id="A0A0E9TMC0"/>
<protein>
    <submittedName>
        <fullName evidence="2">Uncharacterized protein</fullName>
    </submittedName>
</protein>
<keyword evidence="1" id="KW-0472">Membrane</keyword>
<dbReference type="EMBL" id="GBXM01053763">
    <property type="protein sequence ID" value="JAH54814.1"/>
    <property type="molecule type" value="Transcribed_RNA"/>
</dbReference>
<proteinExistence type="predicted"/>
<feature type="transmembrane region" description="Helical" evidence="1">
    <location>
        <begin position="6"/>
        <end position="26"/>
    </location>
</feature>
<organism evidence="2">
    <name type="scientific">Anguilla anguilla</name>
    <name type="common">European freshwater eel</name>
    <name type="synonym">Muraena anguilla</name>
    <dbReference type="NCBI Taxonomy" id="7936"/>
    <lineage>
        <taxon>Eukaryota</taxon>
        <taxon>Metazoa</taxon>
        <taxon>Chordata</taxon>
        <taxon>Craniata</taxon>
        <taxon>Vertebrata</taxon>
        <taxon>Euteleostomi</taxon>
        <taxon>Actinopterygii</taxon>
        <taxon>Neopterygii</taxon>
        <taxon>Teleostei</taxon>
        <taxon>Anguilliformes</taxon>
        <taxon>Anguillidae</taxon>
        <taxon>Anguilla</taxon>
    </lineage>
</organism>
<evidence type="ECO:0000313" key="2">
    <source>
        <dbReference type="EMBL" id="JAH54814.1"/>
    </source>
</evidence>
<name>A0A0E9TMC0_ANGAN</name>
<accession>A0A0E9TMC0</accession>
<reference evidence="2" key="2">
    <citation type="journal article" date="2015" name="Fish Shellfish Immunol.">
        <title>Early steps in the European eel (Anguilla anguilla)-Vibrio vulnificus interaction in the gills: Role of the RtxA13 toxin.</title>
        <authorList>
            <person name="Callol A."/>
            <person name="Pajuelo D."/>
            <person name="Ebbesson L."/>
            <person name="Teles M."/>
            <person name="MacKenzie S."/>
            <person name="Amaro C."/>
        </authorList>
    </citation>
    <scope>NUCLEOTIDE SEQUENCE</scope>
</reference>
<keyword evidence="1" id="KW-1133">Transmembrane helix</keyword>
<evidence type="ECO:0000256" key="1">
    <source>
        <dbReference type="SAM" id="Phobius"/>
    </source>
</evidence>